<dbReference type="FunFam" id="1.25.40.10:FF:000367">
    <property type="entry name" value="Tetratricopeptide repeat domain 1"/>
    <property type="match status" value="1"/>
</dbReference>
<dbReference type="Proteomes" id="UP000694580">
    <property type="component" value="Chromosome 6"/>
</dbReference>
<proteinExistence type="predicted"/>
<protein>
    <recommendedName>
        <fullName evidence="5">Tetratricopeptide repeat protein 1</fullName>
    </recommendedName>
</protein>
<dbReference type="Gene3D" id="1.25.40.10">
    <property type="entry name" value="Tetratricopeptide repeat domain"/>
    <property type="match status" value="1"/>
</dbReference>
<dbReference type="AlphaFoldDB" id="A0AAY4ANP6"/>
<evidence type="ECO:0000313" key="8">
    <source>
        <dbReference type="Ensembl" id="ENSDCDP00010009910.1"/>
    </source>
</evidence>
<keyword evidence="9" id="KW-1185">Reference proteome</keyword>
<sequence length="350" mass="39529">MSFTTGVKVMDAASEAFLNDCLRVSEQPSQSDKTSPAKQDNDFFYDCEETLDGEDTASPSIQTEGETVSHLEGDDSKRKERLKSMCASAETETLSAGLQTLGVQEKNKGREGAQERSEEFAEQEKSQMSEEWDEAEPELKEGAAKVAEFDDEYLKEVEKDLTEEEKEARRKESLALKEKGNDQFKKGEYSEAEESYTAALHMCPVVCSKERSVLFSNRAAARLHLDKKEEAICDCTKAIELNPGYVRAILRRAELYEKTDKLDEALEDYKNVVEKDPGIPSAREACMRLPQQIQERNEKLKEEMMSKLKDLGNMILRPFGLSTTNFQVNQDSNTGSYSINFVQNPNNNSR</sequence>
<feature type="compositionally biased region" description="Polar residues" evidence="7">
    <location>
        <begin position="57"/>
        <end position="66"/>
    </location>
</feature>
<dbReference type="InterPro" id="IPR019734">
    <property type="entry name" value="TPR_rpt"/>
</dbReference>
<feature type="compositionally biased region" description="Basic and acidic residues" evidence="7">
    <location>
        <begin position="67"/>
        <end position="78"/>
    </location>
</feature>
<dbReference type="Ensembl" id="ENSDCDT00010010402.1">
    <property type="protein sequence ID" value="ENSDCDP00010009910.1"/>
    <property type="gene ID" value="ENSDCDG00010004407.1"/>
</dbReference>
<evidence type="ECO:0000256" key="4">
    <source>
        <dbReference type="ARBA" id="ARBA00063969"/>
    </source>
</evidence>
<evidence type="ECO:0000256" key="3">
    <source>
        <dbReference type="ARBA" id="ARBA00022803"/>
    </source>
</evidence>
<evidence type="ECO:0000256" key="7">
    <source>
        <dbReference type="SAM" id="MobiDB-lite"/>
    </source>
</evidence>
<dbReference type="RefSeq" id="XP_028839729.1">
    <property type="nucleotide sequence ID" value="XM_028983896.1"/>
</dbReference>
<feature type="region of interest" description="Disordered" evidence="7">
    <location>
        <begin position="51"/>
        <end position="137"/>
    </location>
</feature>
<name>A0AAY4ANP6_9TELE</name>
<evidence type="ECO:0000313" key="9">
    <source>
        <dbReference type="Proteomes" id="UP000694580"/>
    </source>
</evidence>
<feature type="repeat" description="TPR" evidence="6">
    <location>
        <begin position="246"/>
        <end position="279"/>
    </location>
</feature>
<keyword evidence="2" id="KW-0677">Repeat</keyword>
<dbReference type="GeneID" id="114792599"/>
<evidence type="ECO:0000256" key="1">
    <source>
        <dbReference type="ARBA" id="ARBA00022553"/>
    </source>
</evidence>
<dbReference type="InterPro" id="IPR052769">
    <property type="entry name" value="TPR_domain_protein"/>
</dbReference>
<feature type="compositionally biased region" description="Basic and acidic residues" evidence="7">
    <location>
        <begin position="105"/>
        <end position="128"/>
    </location>
</feature>
<dbReference type="SMART" id="SM00028">
    <property type="entry name" value="TPR"/>
    <property type="match status" value="3"/>
</dbReference>
<gene>
    <name evidence="8" type="primary">TTC1</name>
</gene>
<dbReference type="PANTHER" id="PTHR46014">
    <property type="entry name" value="TETRATRICOPEPTIDE REPEAT PROTEIN 1"/>
    <property type="match status" value="1"/>
</dbReference>
<evidence type="ECO:0000256" key="2">
    <source>
        <dbReference type="ARBA" id="ARBA00022737"/>
    </source>
</evidence>
<keyword evidence="1" id="KW-0597">Phosphoprotein</keyword>
<comment type="subunit">
    <text evidence="4">Interacts with the GAP domain of NF1. Interacts (via TPR repeats) with HSP90AA1 and HSPA8.</text>
</comment>
<evidence type="ECO:0000256" key="5">
    <source>
        <dbReference type="ARBA" id="ARBA00067165"/>
    </source>
</evidence>
<keyword evidence="3 6" id="KW-0802">TPR repeat</keyword>
<accession>A0AAY4ANP6</accession>
<feature type="compositionally biased region" description="Polar residues" evidence="7">
    <location>
        <begin position="90"/>
        <end position="102"/>
    </location>
</feature>
<dbReference type="InterPro" id="IPR011990">
    <property type="entry name" value="TPR-like_helical_dom_sf"/>
</dbReference>
<dbReference type="PROSITE" id="PS50005">
    <property type="entry name" value="TPR"/>
    <property type="match status" value="1"/>
</dbReference>
<evidence type="ECO:0000256" key="6">
    <source>
        <dbReference type="PROSITE-ProRule" id="PRU00339"/>
    </source>
</evidence>
<organism evidence="8 9">
    <name type="scientific">Denticeps clupeoides</name>
    <name type="common">denticle herring</name>
    <dbReference type="NCBI Taxonomy" id="299321"/>
    <lineage>
        <taxon>Eukaryota</taxon>
        <taxon>Metazoa</taxon>
        <taxon>Chordata</taxon>
        <taxon>Craniata</taxon>
        <taxon>Vertebrata</taxon>
        <taxon>Euteleostomi</taxon>
        <taxon>Actinopterygii</taxon>
        <taxon>Neopterygii</taxon>
        <taxon>Teleostei</taxon>
        <taxon>Clupei</taxon>
        <taxon>Clupeiformes</taxon>
        <taxon>Denticipitoidei</taxon>
        <taxon>Denticipitidae</taxon>
        <taxon>Denticeps</taxon>
    </lineage>
</organism>
<dbReference type="Pfam" id="PF13181">
    <property type="entry name" value="TPR_8"/>
    <property type="match status" value="1"/>
</dbReference>
<dbReference type="GeneTree" id="ENSGT00940000157213"/>
<reference evidence="8" key="3">
    <citation type="submission" date="2025-09" db="UniProtKB">
        <authorList>
            <consortium name="Ensembl"/>
        </authorList>
    </citation>
    <scope>IDENTIFICATION</scope>
</reference>
<dbReference type="SUPFAM" id="SSF48452">
    <property type="entry name" value="TPR-like"/>
    <property type="match status" value="1"/>
</dbReference>
<reference evidence="8 9" key="1">
    <citation type="submission" date="2020-06" db="EMBL/GenBank/DDBJ databases">
        <authorList>
            <consortium name="Wellcome Sanger Institute Data Sharing"/>
        </authorList>
    </citation>
    <scope>NUCLEOTIDE SEQUENCE [LARGE SCALE GENOMIC DNA]</scope>
</reference>
<dbReference type="PANTHER" id="PTHR46014:SF1">
    <property type="entry name" value="TETRATRICOPEPTIDE REPEAT PROTEIN 1"/>
    <property type="match status" value="1"/>
</dbReference>
<reference evidence="8" key="2">
    <citation type="submission" date="2025-08" db="UniProtKB">
        <authorList>
            <consortium name="Ensembl"/>
        </authorList>
    </citation>
    <scope>IDENTIFICATION</scope>
</reference>